<name>A0ABP9A590_9MICO</name>
<evidence type="ECO:0000256" key="1">
    <source>
        <dbReference type="SAM" id="Phobius"/>
    </source>
</evidence>
<sequence length="109" mass="12170">MEMTEPQVWVFMGLFATFAFTTLGIISSSFTRTLRAEIGRVESSVDAVRSELRTEIGSVRSELRTEIGSVRTELGGLRTEMNARFDAVGTRIDHLDRDVAALTRRVMGE</sequence>
<evidence type="ECO:0000313" key="2">
    <source>
        <dbReference type="EMBL" id="GAA4773138.1"/>
    </source>
</evidence>
<dbReference type="Proteomes" id="UP001501645">
    <property type="component" value="Unassembled WGS sequence"/>
</dbReference>
<dbReference type="Gene3D" id="6.10.250.2700">
    <property type="match status" value="1"/>
</dbReference>
<keyword evidence="1" id="KW-1133">Transmembrane helix</keyword>
<keyword evidence="3" id="KW-1185">Reference proteome</keyword>
<accession>A0ABP9A590</accession>
<protein>
    <recommendedName>
        <fullName evidence="4">DUF2746 domain-containing protein</fullName>
    </recommendedName>
</protein>
<feature type="transmembrane region" description="Helical" evidence="1">
    <location>
        <begin position="6"/>
        <end position="26"/>
    </location>
</feature>
<reference evidence="3" key="1">
    <citation type="journal article" date="2019" name="Int. J. Syst. Evol. Microbiol.">
        <title>The Global Catalogue of Microorganisms (GCM) 10K type strain sequencing project: providing services to taxonomists for standard genome sequencing and annotation.</title>
        <authorList>
            <consortium name="The Broad Institute Genomics Platform"/>
            <consortium name="The Broad Institute Genome Sequencing Center for Infectious Disease"/>
            <person name="Wu L."/>
            <person name="Ma J."/>
        </authorList>
    </citation>
    <scope>NUCLEOTIDE SEQUENCE [LARGE SCALE GENOMIC DNA]</scope>
    <source>
        <strain evidence="3">JCM 18537</strain>
    </source>
</reference>
<evidence type="ECO:0008006" key="4">
    <source>
        <dbReference type="Google" id="ProtNLM"/>
    </source>
</evidence>
<dbReference type="EMBL" id="BAABKO010000002">
    <property type="protein sequence ID" value="GAA4773138.1"/>
    <property type="molecule type" value="Genomic_DNA"/>
</dbReference>
<comment type="caution">
    <text evidence="2">The sequence shown here is derived from an EMBL/GenBank/DDBJ whole genome shotgun (WGS) entry which is preliminary data.</text>
</comment>
<proteinExistence type="predicted"/>
<evidence type="ECO:0000313" key="3">
    <source>
        <dbReference type="Proteomes" id="UP001501645"/>
    </source>
</evidence>
<gene>
    <name evidence="2" type="ORF">GCM10023351_16820</name>
</gene>
<keyword evidence="1" id="KW-0812">Transmembrane</keyword>
<organism evidence="2 3">
    <name type="scientific">Microbacterium gilvum</name>
    <dbReference type="NCBI Taxonomy" id="1336204"/>
    <lineage>
        <taxon>Bacteria</taxon>
        <taxon>Bacillati</taxon>
        <taxon>Actinomycetota</taxon>
        <taxon>Actinomycetes</taxon>
        <taxon>Micrococcales</taxon>
        <taxon>Microbacteriaceae</taxon>
        <taxon>Microbacterium</taxon>
    </lineage>
</organism>
<keyword evidence="1" id="KW-0472">Membrane</keyword>
<dbReference type="RefSeq" id="WP_345438007.1">
    <property type="nucleotide sequence ID" value="NZ_BAABKO010000002.1"/>
</dbReference>